<comment type="caution">
    <text evidence="2">The sequence shown here is derived from an EMBL/GenBank/DDBJ whole genome shotgun (WGS) entry which is preliminary data.</text>
</comment>
<dbReference type="PIRSF" id="PIRSF009320">
    <property type="entry name" value="Nuc_binding_HP_1000"/>
    <property type="match status" value="1"/>
</dbReference>
<feature type="domain" description="CobQ/CobB/MinD/ParA nucleotide binding" evidence="1">
    <location>
        <begin position="4"/>
        <end position="179"/>
    </location>
</feature>
<name>A0A0A2WUQ0_THEFI</name>
<dbReference type="AlphaFoldDB" id="A0A0A2WUQ0"/>
<evidence type="ECO:0000313" key="2">
    <source>
        <dbReference type="EMBL" id="KGQ22035.2"/>
    </source>
</evidence>
<dbReference type="Pfam" id="PF01656">
    <property type="entry name" value="CbiA"/>
    <property type="match status" value="1"/>
</dbReference>
<dbReference type="OrthoDB" id="3173068at2"/>
<dbReference type="PANTHER" id="PTHR13696">
    <property type="entry name" value="P-LOOP CONTAINING NUCLEOSIDE TRIPHOSPHATE HYDROLASE"/>
    <property type="match status" value="1"/>
</dbReference>
<dbReference type="PANTHER" id="PTHR13696:SF52">
    <property type="entry name" value="PARA FAMILY PROTEIN CT_582"/>
    <property type="match status" value="1"/>
</dbReference>
<dbReference type="Gene3D" id="3.40.50.300">
    <property type="entry name" value="P-loop containing nucleotide triphosphate hydrolases"/>
    <property type="match status" value="1"/>
</dbReference>
<evidence type="ECO:0000259" key="1">
    <source>
        <dbReference type="Pfam" id="PF01656"/>
    </source>
</evidence>
<dbReference type="CDD" id="cd02042">
    <property type="entry name" value="ParAB_family"/>
    <property type="match status" value="1"/>
</dbReference>
<gene>
    <name evidence="2" type="ORF">THFILI_00400</name>
</gene>
<dbReference type="InterPro" id="IPR002586">
    <property type="entry name" value="CobQ/CobB/MinD/ParA_Nub-bd_dom"/>
</dbReference>
<organism evidence="2 3">
    <name type="scientific">Thermus filiformis</name>
    <dbReference type="NCBI Taxonomy" id="276"/>
    <lineage>
        <taxon>Bacteria</taxon>
        <taxon>Thermotogati</taxon>
        <taxon>Deinococcota</taxon>
        <taxon>Deinococci</taxon>
        <taxon>Thermales</taxon>
        <taxon>Thermaceae</taxon>
        <taxon>Thermus</taxon>
    </lineage>
</organism>
<sequence>MRVVAVVNGKGGVGKTTTAVNLAALLAERAPVLLVDADPQGSASWWAGRGEMPFDLAQETDPGLLSRLRRVRGYGAVVVDTPPALRSEALEAVLRASDFVVLPTPPAPLDLEALVETVRKAVRPVGVAHRVLLTRVDPRSLAEALEAQTALMEAGVPAFHAFVRAYKAHERAALEGKPITGFRGPNAREAEADYRRVAEELLRELGERALARAEVEGA</sequence>
<evidence type="ECO:0000313" key="3">
    <source>
        <dbReference type="Proteomes" id="UP000030364"/>
    </source>
</evidence>
<dbReference type="RefSeq" id="WP_038063933.1">
    <property type="nucleotide sequence ID" value="NZ_JPSL02000030.1"/>
</dbReference>
<protein>
    <submittedName>
        <fullName evidence="2">CobQ/CobB/MinD/ParA domain-containing protein</fullName>
    </submittedName>
</protein>
<keyword evidence="3" id="KW-1185">Reference proteome</keyword>
<dbReference type="EMBL" id="JPSL02000030">
    <property type="protein sequence ID" value="KGQ22035.2"/>
    <property type="molecule type" value="Genomic_DNA"/>
</dbReference>
<dbReference type="STRING" id="276.THFILI_00400"/>
<reference evidence="2 3" key="1">
    <citation type="journal article" date="2015" name="Genome Announc.">
        <title>Draft Genome Sequence of the Thermophile Thermus filiformis ATCC 43280, Producer of Carotenoid-(Di)glucoside-Branched Fatty Acid (Di)esters and Source of Hyperthermostable Enzymes of Biotechnological Interest.</title>
        <authorList>
            <person name="Mandelli F."/>
            <person name="Oliveira Ramires B."/>
            <person name="Couger M.B."/>
            <person name="Paixao D.A."/>
            <person name="Camilo C.M."/>
            <person name="Polikarpov I."/>
            <person name="Prade R."/>
            <person name="Riano-Pachon D.M."/>
            <person name="Squina F.M."/>
        </authorList>
    </citation>
    <scope>NUCLEOTIDE SEQUENCE [LARGE SCALE GENOMIC DNA]</scope>
    <source>
        <strain evidence="2 3">ATCC 43280</strain>
    </source>
</reference>
<dbReference type="Proteomes" id="UP000030364">
    <property type="component" value="Unassembled WGS sequence"/>
</dbReference>
<dbReference type="SUPFAM" id="SSF52540">
    <property type="entry name" value="P-loop containing nucleoside triphosphate hydrolases"/>
    <property type="match status" value="1"/>
</dbReference>
<accession>A0A0A2WUQ0</accession>
<proteinExistence type="predicted"/>
<dbReference type="InterPro" id="IPR027417">
    <property type="entry name" value="P-loop_NTPase"/>
</dbReference>
<dbReference type="InterPro" id="IPR050678">
    <property type="entry name" value="DNA_Partitioning_ATPase"/>
</dbReference>